<evidence type="ECO:0000256" key="3">
    <source>
        <dbReference type="ARBA" id="ARBA00023134"/>
    </source>
</evidence>
<accession>A0A1F5BU81</accession>
<feature type="binding site" evidence="4">
    <location>
        <position position="187"/>
    </location>
    <ligand>
        <name>GTP</name>
        <dbReference type="ChEBI" id="CHEBI:37565"/>
    </ligand>
</feature>
<dbReference type="Gene3D" id="3.30.1330.20">
    <property type="entry name" value="Tubulin/FtsZ, C-terminal domain"/>
    <property type="match status" value="1"/>
</dbReference>
<feature type="compositionally biased region" description="Low complexity" evidence="7">
    <location>
        <begin position="333"/>
        <end position="346"/>
    </location>
</feature>
<dbReference type="InterPro" id="IPR018316">
    <property type="entry name" value="Tubulin/FtsZ_2-layer-sand-dom"/>
</dbReference>
<dbReference type="NCBIfam" id="TIGR00065">
    <property type="entry name" value="ftsZ"/>
    <property type="match status" value="1"/>
</dbReference>
<evidence type="ECO:0000313" key="11">
    <source>
        <dbReference type="Proteomes" id="UP000176650"/>
    </source>
</evidence>
<evidence type="ECO:0000256" key="6">
    <source>
        <dbReference type="RuleBase" id="RU000631"/>
    </source>
</evidence>
<dbReference type="SMART" id="SM00865">
    <property type="entry name" value="Tubulin_C"/>
    <property type="match status" value="1"/>
</dbReference>
<dbReference type="Pfam" id="PF00091">
    <property type="entry name" value="Tubulin"/>
    <property type="match status" value="1"/>
</dbReference>
<dbReference type="GO" id="GO:0051258">
    <property type="term" value="P:protein polymerization"/>
    <property type="evidence" value="ECO:0007669"/>
    <property type="project" value="UniProtKB-UniRule"/>
</dbReference>
<dbReference type="EMBL" id="MEYS01000002">
    <property type="protein sequence ID" value="OGD34165.1"/>
    <property type="molecule type" value="Genomic_DNA"/>
</dbReference>
<dbReference type="Proteomes" id="UP000176650">
    <property type="component" value="Unassembled WGS sequence"/>
</dbReference>
<protein>
    <recommendedName>
        <fullName evidence="4 5">Cell division protein FtsZ</fullName>
    </recommendedName>
</protein>
<dbReference type="SUPFAM" id="SSF52490">
    <property type="entry name" value="Tubulin nucleotide-binding domain-like"/>
    <property type="match status" value="1"/>
</dbReference>
<dbReference type="GO" id="GO:0043093">
    <property type="term" value="P:FtsZ-dependent cytokinesis"/>
    <property type="evidence" value="ECO:0007669"/>
    <property type="project" value="UniProtKB-UniRule"/>
</dbReference>
<organism evidence="10 11">
    <name type="scientific">Candidatus Azambacteria bacterium RIFCSPLOWO2_01_FULL_46_25</name>
    <dbReference type="NCBI Taxonomy" id="1797298"/>
    <lineage>
        <taxon>Bacteria</taxon>
        <taxon>Candidatus Azamiibacteriota</taxon>
    </lineage>
</organism>
<dbReference type="InterPro" id="IPR045061">
    <property type="entry name" value="FtsZ/CetZ"/>
</dbReference>
<feature type="binding site" evidence="4">
    <location>
        <position position="139"/>
    </location>
    <ligand>
        <name>GTP</name>
        <dbReference type="ChEBI" id="CHEBI:37565"/>
    </ligand>
</feature>
<dbReference type="PANTHER" id="PTHR30314">
    <property type="entry name" value="CELL DIVISION PROTEIN FTSZ-RELATED"/>
    <property type="match status" value="1"/>
</dbReference>
<dbReference type="InterPro" id="IPR000158">
    <property type="entry name" value="Cell_div_FtsZ"/>
</dbReference>
<comment type="similarity">
    <text evidence="1 4 6">Belongs to the FtsZ family.</text>
</comment>
<comment type="subunit">
    <text evidence="4">Homodimer. Polymerizes to form a dynamic ring structure in a strictly GTP-dependent manner. Interacts directly with several other division proteins.</text>
</comment>
<feature type="binding site" evidence="4">
    <location>
        <begin position="21"/>
        <end position="25"/>
    </location>
    <ligand>
        <name>GTP</name>
        <dbReference type="ChEBI" id="CHEBI:37565"/>
    </ligand>
</feature>
<dbReference type="GO" id="GO:0000917">
    <property type="term" value="P:division septum assembly"/>
    <property type="evidence" value="ECO:0007669"/>
    <property type="project" value="UniProtKB-KW"/>
</dbReference>
<dbReference type="HAMAP" id="MF_00909">
    <property type="entry name" value="FtsZ"/>
    <property type="match status" value="1"/>
</dbReference>
<dbReference type="PANTHER" id="PTHR30314:SF3">
    <property type="entry name" value="MITOCHONDRIAL DIVISION PROTEIN FSZA"/>
    <property type="match status" value="1"/>
</dbReference>
<keyword evidence="4 6" id="KW-0132">Cell division</keyword>
<dbReference type="GO" id="GO:0003924">
    <property type="term" value="F:GTPase activity"/>
    <property type="evidence" value="ECO:0007669"/>
    <property type="project" value="UniProtKB-UniRule"/>
</dbReference>
<evidence type="ECO:0000256" key="4">
    <source>
        <dbReference type="HAMAP-Rule" id="MF_00909"/>
    </source>
</evidence>
<dbReference type="InterPro" id="IPR036525">
    <property type="entry name" value="Tubulin/FtsZ_GTPase_sf"/>
</dbReference>
<dbReference type="InterPro" id="IPR024757">
    <property type="entry name" value="FtsZ_C"/>
</dbReference>
<keyword evidence="4" id="KW-0963">Cytoplasm</keyword>
<comment type="caution">
    <text evidence="10">The sequence shown here is derived from an EMBL/GenBank/DDBJ whole genome shotgun (WGS) entry which is preliminary data.</text>
</comment>
<dbReference type="InterPro" id="IPR020805">
    <property type="entry name" value="Cell_div_FtsZ_CS"/>
</dbReference>
<dbReference type="GO" id="GO:0005737">
    <property type="term" value="C:cytoplasm"/>
    <property type="evidence" value="ECO:0007669"/>
    <property type="project" value="UniProtKB-SubCell"/>
</dbReference>
<keyword evidence="4 6" id="KW-0131">Cell cycle</keyword>
<dbReference type="FunFam" id="3.40.50.1440:FF:000001">
    <property type="entry name" value="Cell division protein FtsZ"/>
    <property type="match status" value="1"/>
</dbReference>
<evidence type="ECO:0000256" key="1">
    <source>
        <dbReference type="ARBA" id="ARBA00009690"/>
    </source>
</evidence>
<gene>
    <name evidence="4" type="primary">ftsZ</name>
    <name evidence="10" type="ORF">A2988_01660</name>
</gene>
<dbReference type="InterPro" id="IPR003008">
    <property type="entry name" value="Tubulin_FtsZ_GTPase"/>
</dbReference>
<dbReference type="PRINTS" id="PR00423">
    <property type="entry name" value="CELLDVISFTSZ"/>
</dbReference>
<comment type="subcellular location">
    <subcellularLocation>
        <location evidence="4">Cytoplasm</location>
    </subcellularLocation>
    <text evidence="4">Assembles at midcell at the inner surface of the cytoplasmic membrane.</text>
</comment>
<keyword evidence="3 4" id="KW-0342">GTP-binding</keyword>
<evidence type="ECO:0000259" key="8">
    <source>
        <dbReference type="SMART" id="SM00864"/>
    </source>
</evidence>
<feature type="binding site" evidence="4">
    <location>
        <begin position="108"/>
        <end position="110"/>
    </location>
    <ligand>
        <name>GTP</name>
        <dbReference type="ChEBI" id="CHEBI:37565"/>
    </ligand>
</feature>
<comment type="function">
    <text evidence="4 6">Essential cell division protein that forms a contractile ring structure (Z ring) at the future cell division site. The regulation of the ring assembly controls the timing and the location of cell division. One of the functions of the FtsZ ring is to recruit other cell division proteins to the septum to produce a new cell wall between the dividing cells. Binds GTP and shows GTPase activity.</text>
</comment>
<feature type="domain" description="Tubulin/FtsZ 2-layer sandwich" evidence="9">
    <location>
        <begin position="207"/>
        <end position="325"/>
    </location>
</feature>
<feature type="binding site" evidence="4">
    <location>
        <position position="143"/>
    </location>
    <ligand>
        <name>GTP</name>
        <dbReference type="ChEBI" id="CHEBI:37565"/>
    </ligand>
</feature>
<sequence>MSRLKPDLETFAKIKVVGVGGGGGNAVTRMVVDNIKGVDFIIINTDAQDLHHGQAHGKLHIGKNVTRGLGAGMNPELGRQAAEESREEIQEALKGADMVFITCGLGGGTGTGAAPVVAEIARNLGALTIAVITKPFGFEGAQRARLAEEGFANLRDSVDALVVIPNDRIFTIIGTDTSFLNSFEIVDDILKQAVQGISDLITMPGIINVDFNDVKAIMQNAGSALMGIGIASGEERAVKAARAAISSPLLEISIDGAKGVLFNVSGGADLGMLEVNSAAKVITEAVDQDAKIIFGAVHDPRLKKGEIKMTVIATGFGDQKGIPRSAPQFVAAKQAQPAAAGAHQAPSGTDAARHAAPAGAAAHHNPQNDAKQEQKHKLFTPEVTKVPDDGWDIPAFMRRKK</sequence>
<dbReference type="Gene3D" id="3.40.50.1440">
    <property type="entry name" value="Tubulin/FtsZ, GTPase domain"/>
    <property type="match status" value="1"/>
</dbReference>
<dbReference type="Pfam" id="PF12327">
    <property type="entry name" value="FtsZ_C"/>
    <property type="match status" value="1"/>
</dbReference>
<dbReference type="STRING" id="1797298.A2988_01660"/>
<evidence type="ECO:0000259" key="9">
    <source>
        <dbReference type="SMART" id="SM00865"/>
    </source>
</evidence>
<evidence type="ECO:0000313" key="10">
    <source>
        <dbReference type="EMBL" id="OGD34165.1"/>
    </source>
</evidence>
<feature type="region of interest" description="Disordered" evidence="7">
    <location>
        <begin position="333"/>
        <end position="401"/>
    </location>
</feature>
<dbReference type="SUPFAM" id="SSF55307">
    <property type="entry name" value="Tubulin C-terminal domain-like"/>
    <property type="match status" value="1"/>
</dbReference>
<proteinExistence type="inferred from homology"/>
<dbReference type="GO" id="GO:0032153">
    <property type="term" value="C:cell division site"/>
    <property type="evidence" value="ECO:0007669"/>
    <property type="project" value="UniProtKB-UniRule"/>
</dbReference>
<feature type="compositionally biased region" description="Low complexity" evidence="7">
    <location>
        <begin position="354"/>
        <end position="364"/>
    </location>
</feature>
<keyword evidence="4 6" id="KW-0717">Septation</keyword>
<dbReference type="GO" id="GO:0005525">
    <property type="term" value="F:GTP binding"/>
    <property type="evidence" value="ECO:0007669"/>
    <property type="project" value="UniProtKB-UniRule"/>
</dbReference>
<reference evidence="10 11" key="1">
    <citation type="journal article" date="2016" name="Nat. Commun.">
        <title>Thousands of microbial genomes shed light on interconnected biogeochemical processes in an aquifer system.</title>
        <authorList>
            <person name="Anantharaman K."/>
            <person name="Brown C.T."/>
            <person name="Hug L.A."/>
            <person name="Sharon I."/>
            <person name="Castelle C.J."/>
            <person name="Probst A.J."/>
            <person name="Thomas B.C."/>
            <person name="Singh A."/>
            <person name="Wilkins M.J."/>
            <person name="Karaoz U."/>
            <person name="Brodie E.L."/>
            <person name="Williams K.H."/>
            <person name="Hubbard S.S."/>
            <person name="Banfield J.F."/>
        </authorList>
    </citation>
    <scope>NUCLEOTIDE SEQUENCE [LARGE SCALE GENOMIC DNA]</scope>
</reference>
<dbReference type="SMART" id="SM00864">
    <property type="entry name" value="Tubulin"/>
    <property type="match status" value="1"/>
</dbReference>
<evidence type="ECO:0000256" key="7">
    <source>
        <dbReference type="SAM" id="MobiDB-lite"/>
    </source>
</evidence>
<name>A0A1F5BU81_9BACT</name>
<evidence type="ECO:0000256" key="2">
    <source>
        <dbReference type="ARBA" id="ARBA00022741"/>
    </source>
</evidence>
<dbReference type="InterPro" id="IPR008280">
    <property type="entry name" value="Tub_FtsZ_C"/>
</dbReference>
<dbReference type="PROSITE" id="PS01135">
    <property type="entry name" value="FTSZ_2"/>
    <property type="match status" value="1"/>
</dbReference>
<feature type="domain" description="Tubulin/FtsZ GTPase" evidence="8">
    <location>
        <begin position="13"/>
        <end position="205"/>
    </location>
</feature>
<evidence type="ECO:0000256" key="5">
    <source>
        <dbReference type="NCBIfam" id="TIGR00065"/>
    </source>
</evidence>
<keyword evidence="2 4" id="KW-0547">Nucleotide-binding</keyword>
<dbReference type="InterPro" id="IPR037103">
    <property type="entry name" value="Tubulin/FtsZ-like_C"/>
</dbReference>
<dbReference type="AlphaFoldDB" id="A0A1F5BU81"/>
<dbReference type="CDD" id="cd02201">
    <property type="entry name" value="FtsZ_type1"/>
    <property type="match status" value="1"/>
</dbReference>